<reference evidence="2 3" key="1">
    <citation type="journal article" date="2003" name="PLoS Biol.">
        <title>The genome sequence of Caenorhabditis briggsae: a platform for comparative genomics.</title>
        <authorList>
            <person name="Stein L.D."/>
            <person name="Bao Z."/>
            <person name="Blasiar D."/>
            <person name="Blumenthal T."/>
            <person name="Brent M.R."/>
            <person name="Chen N."/>
            <person name="Chinwalla A."/>
            <person name="Clarke L."/>
            <person name="Clee C."/>
            <person name="Coghlan A."/>
            <person name="Coulson A."/>
            <person name="D'Eustachio P."/>
            <person name="Fitch D.H."/>
            <person name="Fulton L.A."/>
            <person name="Fulton R.E."/>
            <person name="Griffiths-Jones S."/>
            <person name="Harris T.W."/>
            <person name="Hillier L.W."/>
            <person name="Kamath R."/>
            <person name="Kuwabara P.E."/>
            <person name="Mardis E.R."/>
            <person name="Marra M.A."/>
            <person name="Miner T.L."/>
            <person name="Minx P."/>
            <person name="Mullikin J.C."/>
            <person name="Plumb R.W."/>
            <person name="Rogers J."/>
            <person name="Schein J.E."/>
            <person name="Sohrmann M."/>
            <person name="Spieth J."/>
            <person name="Stajich J.E."/>
            <person name="Wei C."/>
            <person name="Willey D."/>
            <person name="Wilson R.K."/>
            <person name="Durbin R."/>
            <person name="Waterston R.H."/>
        </authorList>
    </citation>
    <scope>NUCLEOTIDE SEQUENCE [LARGE SCALE GENOMIC DNA]</scope>
    <source>
        <strain evidence="2 3">AF16</strain>
    </source>
</reference>
<evidence type="ECO:0000313" key="4">
    <source>
        <dbReference type="WormBase" id="CBG26609"/>
    </source>
</evidence>
<name>B6IL09_CAEBR</name>
<organism evidence="2 3">
    <name type="scientific">Caenorhabditis briggsae</name>
    <dbReference type="NCBI Taxonomy" id="6238"/>
    <lineage>
        <taxon>Eukaryota</taxon>
        <taxon>Metazoa</taxon>
        <taxon>Ecdysozoa</taxon>
        <taxon>Nematoda</taxon>
        <taxon>Chromadorea</taxon>
        <taxon>Rhabditida</taxon>
        <taxon>Rhabditina</taxon>
        <taxon>Rhabditomorpha</taxon>
        <taxon>Rhabditoidea</taxon>
        <taxon>Rhabditidae</taxon>
        <taxon>Peloderinae</taxon>
        <taxon>Caenorhabditis</taxon>
    </lineage>
</organism>
<dbReference type="InParanoid" id="B6IL09"/>
<gene>
    <name evidence="2 4" type="ORF">CBG26609</name>
    <name evidence="2" type="ORF">CBG_26609</name>
</gene>
<accession>B6IL09</accession>
<dbReference type="EMBL" id="HE601380">
    <property type="protein sequence ID" value="CAS00589.1"/>
    <property type="molecule type" value="Genomic_DNA"/>
</dbReference>
<reference evidence="2 3" key="2">
    <citation type="journal article" date="2011" name="PLoS Genet.">
        <title>Caenorhabditis briggsae recombinant inbred line genotypes reveal inter-strain incompatibility and the evolution of recombination.</title>
        <authorList>
            <person name="Ross J.A."/>
            <person name="Koboldt D.C."/>
            <person name="Staisch J.E."/>
            <person name="Chamberlin H.M."/>
            <person name="Gupta B.P."/>
            <person name="Miller R.D."/>
            <person name="Baird S.E."/>
            <person name="Haag E.S."/>
        </authorList>
    </citation>
    <scope>NUCLEOTIDE SEQUENCE [LARGE SCALE GENOMIC DNA]</scope>
    <source>
        <strain evidence="2 3">AF16</strain>
    </source>
</reference>
<protein>
    <submittedName>
        <fullName evidence="2">Protein CBG26609</fullName>
    </submittedName>
</protein>
<keyword evidence="3" id="KW-1185">Reference proteome</keyword>
<dbReference type="CTD" id="68918087"/>
<dbReference type="WormBase" id="CBG26609">
    <property type="protein sequence ID" value="CBP48774"/>
    <property type="gene ID" value="WBGene00088023"/>
</dbReference>
<feature type="compositionally biased region" description="Low complexity" evidence="1">
    <location>
        <begin position="58"/>
        <end position="73"/>
    </location>
</feature>
<feature type="region of interest" description="Disordered" evidence="1">
    <location>
        <begin position="35"/>
        <end position="73"/>
    </location>
</feature>
<evidence type="ECO:0000256" key="1">
    <source>
        <dbReference type="SAM" id="MobiDB-lite"/>
    </source>
</evidence>
<dbReference type="AlphaFoldDB" id="B6IL09"/>
<dbReference type="HOGENOM" id="CLU_1185945_0_0_1"/>
<evidence type="ECO:0000313" key="3">
    <source>
        <dbReference type="Proteomes" id="UP000008549"/>
    </source>
</evidence>
<dbReference type="GeneID" id="68918087"/>
<dbReference type="Proteomes" id="UP000008549">
    <property type="component" value="Unassembled WGS sequence"/>
</dbReference>
<dbReference type="RefSeq" id="XP_045100148.1">
    <property type="nucleotide sequence ID" value="XM_045241394.1"/>
</dbReference>
<evidence type="ECO:0000313" key="2">
    <source>
        <dbReference type="EMBL" id="CAS00589.1"/>
    </source>
</evidence>
<dbReference type="KEGG" id="cbr:CBG_26609"/>
<feature type="compositionally biased region" description="Polar residues" evidence="1">
    <location>
        <begin position="46"/>
        <end position="57"/>
    </location>
</feature>
<sequence length="234" mass="26097">MVDVRFPPGLSLLIILPIFMVNTIQTVTGTLKRAENASDSGAVEPSTPTHSVPSNIDSKSPSSETPAPSAPSSSTAILAFNARSDSIAPGDVIEILTDQKNRDDLDILKLCHFNSSQDVQREMMRYKKHFISFHPTAAMNQGAERRDASVKKCLEDRDKSIEEFCGTPACEWALYWTKPPPSFVRRLSVFKLKIALFAFIIFFSAIANTCTKFNEDECLTKNRIRLLCCQDEMD</sequence>
<proteinExistence type="predicted"/>